<keyword evidence="3" id="KW-1185">Reference proteome</keyword>
<protein>
    <recommendedName>
        <fullName evidence="4">Cation-transporting P-type ATPase C-terminal domain-containing protein</fullName>
    </recommendedName>
</protein>
<name>A0ABU9EE61_9BACT</name>
<organism evidence="2 3">
    <name type="scientific">Gaopeijia maritima</name>
    <dbReference type="NCBI Taxonomy" id="3119007"/>
    <lineage>
        <taxon>Bacteria</taxon>
        <taxon>Pseudomonadati</taxon>
        <taxon>Gemmatimonadota</taxon>
        <taxon>Longimicrobiia</taxon>
        <taxon>Gaopeijiales</taxon>
        <taxon>Gaopeijiaceae</taxon>
        <taxon>Gaopeijia</taxon>
    </lineage>
</organism>
<gene>
    <name evidence="2" type="ORF">WI372_15580</name>
</gene>
<keyword evidence="1" id="KW-1133">Transmembrane helix</keyword>
<comment type="caution">
    <text evidence="2">The sequence shown here is derived from an EMBL/GenBank/DDBJ whole genome shotgun (WGS) entry which is preliminary data.</text>
</comment>
<dbReference type="Proteomes" id="UP001484239">
    <property type="component" value="Unassembled WGS sequence"/>
</dbReference>
<keyword evidence="1" id="KW-0472">Membrane</keyword>
<proteinExistence type="predicted"/>
<keyword evidence="1" id="KW-0812">Transmembrane</keyword>
<reference evidence="2 3" key="1">
    <citation type="submission" date="2024-02" db="EMBL/GenBank/DDBJ databases">
        <title>A novel Gemmatimonadota bacterium.</title>
        <authorList>
            <person name="Du Z.-J."/>
            <person name="Ye Y.-Q."/>
        </authorList>
    </citation>
    <scope>NUCLEOTIDE SEQUENCE [LARGE SCALE GENOMIC DNA]</scope>
    <source>
        <strain evidence="2 3">DH-20</strain>
    </source>
</reference>
<evidence type="ECO:0008006" key="4">
    <source>
        <dbReference type="Google" id="ProtNLM"/>
    </source>
</evidence>
<dbReference type="RefSeq" id="WP_405283950.1">
    <property type="nucleotide sequence ID" value="NZ_CP144380.1"/>
</dbReference>
<dbReference type="EMBL" id="JBBHLI010000011">
    <property type="protein sequence ID" value="MEK9502414.1"/>
    <property type="molecule type" value="Genomic_DNA"/>
</dbReference>
<accession>A0ABU9EE61</accession>
<feature type="transmembrane region" description="Helical" evidence="1">
    <location>
        <begin position="47"/>
        <end position="67"/>
    </location>
</feature>
<evidence type="ECO:0000313" key="3">
    <source>
        <dbReference type="Proteomes" id="UP001484239"/>
    </source>
</evidence>
<evidence type="ECO:0000313" key="2">
    <source>
        <dbReference type="EMBL" id="MEK9502414.1"/>
    </source>
</evidence>
<sequence>MTKNPDTFSAPWLLTLSFLTLGAAIFEKALNLFDLSIPIVTVYPRQLLDWAVALAILEIALTVRQILETKVRAERAG</sequence>
<evidence type="ECO:0000256" key="1">
    <source>
        <dbReference type="SAM" id="Phobius"/>
    </source>
</evidence>